<protein>
    <submittedName>
        <fullName evidence="1">Uncharacterized protein</fullName>
    </submittedName>
</protein>
<dbReference type="Proteomes" id="UP001227192">
    <property type="component" value="Unassembled WGS sequence"/>
</dbReference>
<keyword evidence="2" id="KW-1185">Reference proteome</keyword>
<organism evidence="1 2">
    <name type="scientific">Penicillium thymicola</name>
    <dbReference type="NCBI Taxonomy" id="293382"/>
    <lineage>
        <taxon>Eukaryota</taxon>
        <taxon>Fungi</taxon>
        <taxon>Dikarya</taxon>
        <taxon>Ascomycota</taxon>
        <taxon>Pezizomycotina</taxon>
        <taxon>Eurotiomycetes</taxon>
        <taxon>Eurotiomycetidae</taxon>
        <taxon>Eurotiales</taxon>
        <taxon>Aspergillaceae</taxon>
        <taxon>Penicillium</taxon>
    </lineage>
</organism>
<comment type="caution">
    <text evidence="1">The sequence shown here is derived from an EMBL/GenBank/DDBJ whole genome shotgun (WGS) entry which is preliminary data.</text>
</comment>
<reference evidence="1" key="2">
    <citation type="journal article" date="2016" name="Fungal Biol.">
        <title>Ochratoxin A production by Penicillium thymicola.</title>
        <authorList>
            <person name="Nguyen H.D.T."/>
            <person name="McMullin D.R."/>
            <person name="Ponomareva E."/>
            <person name="Riley R."/>
            <person name="Pomraning K.R."/>
            <person name="Baker S.E."/>
            <person name="Seifert K.A."/>
        </authorList>
    </citation>
    <scope>NUCLEOTIDE SEQUENCE</scope>
    <source>
        <strain evidence="1">DAOM 180753</strain>
    </source>
</reference>
<reference evidence="1" key="1">
    <citation type="submission" date="2015-06" db="EMBL/GenBank/DDBJ databases">
        <authorList>
            <person name="Nguyen H."/>
        </authorList>
    </citation>
    <scope>NUCLEOTIDE SEQUENCE</scope>
    <source>
        <strain evidence="1">DAOM 180753</strain>
    </source>
</reference>
<gene>
    <name evidence="1" type="ORF">VN97_g4170</name>
</gene>
<dbReference type="EMBL" id="LACB01000094">
    <property type="protein sequence ID" value="KAJ9489118.1"/>
    <property type="molecule type" value="Genomic_DNA"/>
</dbReference>
<accession>A0AAI9XAE8</accession>
<sequence length="130" mass="14764">MKDTGWTRIPGHGSCNDVVYTGQGSETNISNIYALICLNICRLQLNTSNFLERQSTLGDVGIALKIQKDLMVNFGKQFVEKGIEELAARWAKDSNKEKAEVVNQVLKLLREKTGQIYMNDWEVELQPSWE</sequence>
<evidence type="ECO:0000313" key="2">
    <source>
        <dbReference type="Proteomes" id="UP001227192"/>
    </source>
</evidence>
<proteinExistence type="predicted"/>
<name>A0AAI9XAE8_PENTH</name>
<evidence type="ECO:0000313" key="1">
    <source>
        <dbReference type="EMBL" id="KAJ9489118.1"/>
    </source>
</evidence>
<dbReference type="AlphaFoldDB" id="A0AAI9XAE8"/>